<protein>
    <submittedName>
        <fullName evidence="6">DNA-binding transcriptional LysR family regulator</fullName>
    </submittedName>
</protein>
<dbReference type="Pfam" id="PF00126">
    <property type="entry name" value="HTH_1"/>
    <property type="match status" value="1"/>
</dbReference>
<dbReference type="InterPro" id="IPR036388">
    <property type="entry name" value="WH-like_DNA-bd_sf"/>
</dbReference>
<organism evidence="6 7">
    <name type="scientific">Phreatobacter oligotrophus</name>
    <dbReference type="NCBI Taxonomy" id="1122261"/>
    <lineage>
        <taxon>Bacteria</taxon>
        <taxon>Pseudomonadati</taxon>
        <taxon>Pseudomonadota</taxon>
        <taxon>Alphaproteobacteria</taxon>
        <taxon>Hyphomicrobiales</taxon>
        <taxon>Phreatobacteraceae</taxon>
        <taxon>Phreatobacter</taxon>
    </lineage>
</organism>
<dbReference type="PANTHER" id="PTHR30346:SF28">
    <property type="entry name" value="HTH-TYPE TRANSCRIPTIONAL REGULATOR CYNR"/>
    <property type="match status" value="1"/>
</dbReference>
<dbReference type="AlphaFoldDB" id="A0A2T4ZE64"/>
<sequence length="305" mass="31428">MADNPKAGTPLPAESLALAIALADTGDLGDAGATLGIGKRTAAARIAQLEREIGVVLFDHGGKAVSLTRAGEVFIAEARLSLAAAARAARLARDVAERAEAIGIGVTDDAMLGPLAELFADPAWIEAGFQPRLLHAPLDAQMAALAEGEVVLVFAAPPLPAHPRIQHRQVATSRWSAVVPDAEARLRKTASLSNLARKPLVTLESERAALAHDGVLAALQATGTLPHVAQVAENWAGVIAMVALGLGSALVPSIVAKRVAVAGATVLPLVEAEDLPPWTISCLWLPQPTGTAAAEAITLVKTRLK</sequence>
<dbReference type="InterPro" id="IPR000847">
    <property type="entry name" value="LysR_HTH_N"/>
</dbReference>
<dbReference type="InterPro" id="IPR036390">
    <property type="entry name" value="WH_DNA-bd_sf"/>
</dbReference>
<gene>
    <name evidence="6" type="ORF">C8P69_103105</name>
</gene>
<dbReference type="EMBL" id="PZZL01000003">
    <property type="protein sequence ID" value="PTM60178.1"/>
    <property type="molecule type" value="Genomic_DNA"/>
</dbReference>
<evidence type="ECO:0000313" key="6">
    <source>
        <dbReference type="EMBL" id="PTM60178.1"/>
    </source>
</evidence>
<accession>A0A2T4ZE64</accession>
<dbReference type="Proteomes" id="UP000241808">
    <property type="component" value="Unassembled WGS sequence"/>
</dbReference>
<dbReference type="Gene3D" id="3.40.190.10">
    <property type="entry name" value="Periplasmic binding protein-like II"/>
    <property type="match status" value="2"/>
</dbReference>
<dbReference type="PANTHER" id="PTHR30346">
    <property type="entry name" value="TRANSCRIPTIONAL DUAL REGULATOR HCAR-RELATED"/>
    <property type="match status" value="1"/>
</dbReference>
<evidence type="ECO:0000259" key="5">
    <source>
        <dbReference type="PROSITE" id="PS50931"/>
    </source>
</evidence>
<comment type="similarity">
    <text evidence="1">Belongs to the LysR transcriptional regulatory family.</text>
</comment>
<dbReference type="GO" id="GO:0003700">
    <property type="term" value="F:DNA-binding transcription factor activity"/>
    <property type="evidence" value="ECO:0007669"/>
    <property type="project" value="InterPro"/>
</dbReference>
<keyword evidence="7" id="KW-1185">Reference proteome</keyword>
<evidence type="ECO:0000256" key="2">
    <source>
        <dbReference type="ARBA" id="ARBA00023015"/>
    </source>
</evidence>
<dbReference type="SUPFAM" id="SSF53850">
    <property type="entry name" value="Periplasmic binding protein-like II"/>
    <property type="match status" value="1"/>
</dbReference>
<evidence type="ECO:0000313" key="7">
    <source>
        <dbReference type="Proteomes" id="UP000241808"/>
    </source>
</evidence>
<dbReference type="GO" id="GO:0003677">
    <property type="term" value="F:DNA binding"/>
    <property type="evidence" value="ECO:0007669"/>
    <property type="project" value="UniProtKB-KW"/>
</dbReference>
<reference evidence="6 7" key="1">
    <citation type="submission" date="2018-04" db="EMBL/GenBank/DDBJ databases">
        <title>Genomic Encyclopedia of Archaeal and Bacterial Type Strains, Phase II (KMG-II): from individual species to whole genera.</title>
        <authorList>
            <person name="Goeker M."/>
        </authorList>
    </citation>
    <scope>NUCLEOTIDE SEQUENCE [LARGE SCALE GENOMIC DNA]</scope>
    <source>
        <strain evidence="6 7">DSM 25521</strain>
    </source>
</reference>
<keyword evidence="4" id="KW-0804">Transcription</keyword>
<dbReference type="PROSITE" id="PS50931">
    <property type="entry name" value="HTH_LYSR"/>
    <property type="match status" value="1"/>
</dbReference>
<name>A0A2T4ZE64_9HYPH</name>
<dbReference type="RefSeq" id="WP_170118166.1">
    <property type="nucleotide sequence ID" value="NZ_PZZL01000003.1"/>
</dbReference>
<dbReference type="SUPFAM" id="SSF46785">
    <property type="entry name" value="Winged helix' DNA-binding domain"/>
    <property type="match status" value="1"/>
</dbReference>
<comment type="caution">
    <text evidence="6">The sequence shown here is derived from an EMBL/GenBank/DDBJ whole genome shotgun (WGS) entry which is preliminary data.</text>
</comment>
<proteinExistence type="inferred from homology"/>
<dbReference type="InterPro" id="IPR005119">
    <property type="entry name" value="LysR_subst-bd"/>
</dbReference>
<feature type="domain" description="HTH lysR-type" evidence="5">
    <location>
        <begin position="11"/>
        <end position="68"/>
    </location>
</feature>
<dbReference type="Gene3D" id="1.10.10.10">
    <property type="entry name" value="Winged helix-like DNA-binding domain superfamily/Winged helix DNA-binding domain"/>
    <property type="match status" value="1"/>
</dbReference>
<keyword evidence="2" id="KW-0805">Transcription regulation</keyword>
<dbReference type="GO" id="GO:0032993">
    <property type="term" value="C:protein-DNA complex"/>
    <property type="evidence" value="ECO:0007669"/>
    <property type="project" value="TreeGrafter"/>
</dbReference>
<dbReference type="Pfam" id="PF03466">
    <property type="entry name" value="LysR_substrate"/>
    <property type="match status" value="1"/>
</dbReference>
<evidence type="ECO:0000256" key="4">
    <source>
        <dbReference type="ARBA" id="ARBA00023163"/>
    </source>
</evidence>
<evidence type="ECO:0000256" key="1">
    <source>
        <dbReference type="ARBA" id="ARBA00009437"/>
    </source>
</evidence>
<keyword evidence="3 6" id="KW-0238">DNA-binding</keyword>
<evidence type="ECO:0000256" key="3">
    <source>
        <dbReference type="ARBA" id="ARBA00023125"/>
    </source>
</evidence>